<protein>
    <submittedName>
        <fullName evidence="3">LysM domain-containing protein</fullName>
    </submittedName>
</protein>
<feature type="domain" description="M23ase beta-sheet core" evidence="2">
    <location>
        <begin position="930"/>
        <end position="1019"/>
    </location>
</feature>
<feature type="region of interest" description="Disordered" evidence="1">
    <location>
        <begin position="305"/>
        <end position="335"/>
    </location>
</feature>
<dbReference type="Pfam" id="PF01551">
    <property type="entry name" value="Peptidase_M23"/>
    <property type="match status" value="1"/>
</dbReference>
<dbReference type="Gene3D" id="3.10.350.10">
    <property type="entry name" value="LysM domain"/>
    <property type="match status" value="1"/>
</dbReference>
<dbReference type="Proteomes" id="UP000184488">
    <property type="component" value="Unassembled WGS sequence"/>
</dbReference>
<dbReference type="PANTHER" id="PTHR21666">
    <property type="entry name" value="PEPTIDASE-RELATED"/>
    <property type="match status" value="1"/>
</dbReference>
<dbReference type="InterPro" id="IPR023346">
    <property type="entry name" value="Lysozyme-like_dom_sf"/>
</dbReference>
<accession>A0A1M6G0V9</accession>
<dbReference type="InterPro" id="IPR018392">
    <property type="entry name" value="LysM"/>
</dbReference>
<dbReference type="CDD" id="cd00736">
    <property type="entry name" value="lambda_lys-like"/>
    <property type="match status" value="1"/>
</dbReference>
<dbReference type="CDD" id="cd12797">
    <property type="entry name" value="M23_peptidase"/>
    <property type="match status" value="1"/>
</dbReference>
<evidence type="ECO:0000256" key="1">
    <source>
        <dbReference type="SAM" id="MobiDB-lite"/>
    </source>
</evidence>
<sequence>MTKRFNDYKSHIVTRGETTQDICFRYGIQESDLVKANPHIKLAVFGGGFFSAQIFRLDIKQGDKLNIPFYNKDKDKKGVKTIQGNKIAKVGVWENYEVVEWHEGTPQEDRDPSKVNWDLYLMRNGTKPELVLQKKEGKIRFQEKAAGNKYKVVGYLHEPELNSTSAILVDVKPAEKREILGVKISDINNKPIKEAISYGQTINVHVETTGMKDEYVYLSLWEDDAKGEGHNESNKLNLVAEGKVLVGNKGVAHKQFVLKADFKKIANAYLSKGDSDEGSTHEYYVTAYASGESKVSKNINVINPDYQEKRKSETQEHLKGTEQTTKKESTSTTPIASETIKVKPDAVKIEVAESTTVAKVADSKPIVAGVEALVDAYFAKEEFKKETSETDGQHKYTFQKNNKDINKDEIAAIIKKRVDEKVKKDKKYAKLDDIKNALTQKSYAKGTSITFNLYKLGPEYVKINNAPLEEEVYVVAKTVHLDGKEVIIKIREKEEILVAKDADLKVLEAKENGNEITELKAKAENGIAKVKIKLRPKSDEDLKTWKEKLKGIKDGTHTYTFGGDGNKTKTDDEKKKIAGIILKKVNESLSSQKKFAKLEDIVKALTNEVYNKGEQITFDVYKETTEYLWLKAECTGDVKKHEGEFLKREGAYFMVGKKCECEARIRAFIRMVRVGEGTGEMIKSLNKNKETVYIAHDFEIGYTTGYGGVKITDLSTHPQTIYEGGSSAAGAYQVMRYTWWELAGFEVEDKKKTGKYFEERDLLKKYKILDYSAESQDKICVALMKKQRPNLITKIIANKIEEAIQKEACFIWASLPETENESHYTMPKDKTKKQPATPLKTCMEHYNQFLEEELEGNSKLHLKKGFLKDFDITCCSGNGSIGTCSDDRTQCFEYADVVTNPRLNNQSDNVNKNRWHRTKRYNNSHPEGYYHTGTDILASSGTTVKSMLCGTVYDLKDSFTANEYQENSLGNYIVIKSKDKDGEDVYIKYCHLDEITVTKNQKVKHGDSIGKSGSTGNAASVYEKGKLIHGIDPVYRHIHIEAATSASFGSTRVDPEKYMKTKFDETTKGNPE</sequence>
<dbReference type="InterPro" id="IPR036779">
    <property type="entry name" value="LysM_dom_sf"/>
</dbReference>
<dbReference type="InterPro" id="IPR016047">
    <property type="entry name" value="M23ase_b-sheet_dom"/>
</dbReference>
<dbReference type="Gene3D" id="1.10.530.10">
    <property type="match status" value="1"/>
</dbReference>
<reference evidence="4" key="1">
    <citation type="submission" date="2016-11" db="EMBL/GenBank/DDBJ databases">
        <authorList>
            <person name="Varghese N."/>
            <person name="Submissions S."/>
        </authorList>
    </citation>
    <scope>NUCLEOTIDE SEQUENCE [LARGE SCALE GENOMIC DNA]</scope>
    <source>
        <strain evidence="4">DSM 18829</strain>
    </source>
</reference>
<organism evidence="3 4">
    <name type="scientific">Flavobacterium terrae</name>
    <dbReference type="NCBI Taxonomy" id="415425"/>
    <lineage>
        <taxon>Bacteria</taxon>
        <taxon>Pseudomonadati</taxon>
        <taxon>Bacteroidota</taxon>
        <taxon>Flavobacteriia</taxon>
        <taxon>Flavobacteriales</taxon>
        <taxon>Flavobacteriaceae</taxon>
        <taxon>Flavobacterium</taxon>
    </lineage>
</organism>
<name>A0A1M6G0V9_9FLAO</name>
<dbReference type="STRING" id="415425.SAMN05444363_2453"/>
<feature type="compositionally biased region" description="Basic and acidic residues" evidence="1">
    <location>
        <begin position="306"/>
        <end position="329"/>
    </location>
</feature>
<dbReference type="SUPFAM" id="SSF53955">
    <property type="entry name" value="Lysozyme-like"/>
    <property type="match status" value="1"/>
</dbReference>
<dbReference type="EMBL" id="FQZI01000004">
    <property type="protein sequence ID" value="SHJ03559.1"/>
    <property type="molecule type" value="Genomic_DNA"/>
</dbReference>
<dbReference type="GO" id="GO:0004222">
    <property type="term" value="F:metalloendopeptidase activity"/>
    <property type="evidence" value="ECO:0007669"/>
    <property type="project" value="TreeGrafter"/>
</dbReference>
<dbReference type="CDD" id="cd00118">
    <property type="entry name" value="LysM"/>
    <property type="match status" value="1"/>
</dbReference>
<dbReference type="PANTHER" id="PTHR21666:SF270">
    <property type="entry name" value="MUREIN HYDROLASE ACTIVATOR ENVC"/>
    <property type="match status" value="1"/>
</dbReference>
<evidence type="ECO:0000313" key="4">
    <source>
        <dbReference type="Proteomes" id="UP000184488"/>
    </source>
</evidence>
<keyword evidence="4" id="KW-1185">Reference proteome</keyword>
<dbReference type="RefSeq" id="WP_073311781.1">
    <property type="nucleotide sequence ID" value="NZ_FQZI01000004.1"/>
</dbReference>
<dbReference type="Gene3D" id="2.70.70.10">
    <property type="entry name" value="Glucose Permease (Domain IIA)"/>
    <property type="match status" value="1"/>
</dbReference>
<dbReference type="AlphaFoldDB" id="A0A1M6G0V9"/>
<evidence type="ECO:0000313" key="3">
    <source>
        <dbReference type="EMBL" id="SHJ03559.1"/>
    </source>
</evidence>
<proteinExistence type="predicted"/>
<evidence type="ECO:0000259" key="2">
    <source>
        <dbReference type="Pfam" id="PF01551"/>
    </source>
</evidence>
<gene>
    <name evidence="3" type="ORF">SAMN05444363_2453</name>
</gene>
<dbReference type="SUPFAM" id="SSF51261">
    <property type="entry name" value="Duplicated hybrid motif"/>
    <property type="match status" value="1"/>
</dbReference>
<dbReference type="InterPro" id="IPR011055">
    <property type="entry name" value="Dup_hybrid_motif"/>
</dbReference>
<dbReference type="OrthoDB" id="961266at2"/>
<dbReference type="InterPro" id="IPR050570">
    <property type="entry name" value="Cell_wall_metabolism_enzyme"/>
</dbReference>